<dbReference type="Pfam" id="PF00435">
    <property type="entry name" value="Spectrin"/>
    <property type="match status" value="1"/>
</dbReference>
<reference evidence="4 5" key="1">
    <citation type="journal article" date="2017" name="PLoS Biol.">
        <title>The sea cucumber genome provides insights into morphological evolution and visceral regeneration.</title>
        <authorList>
            <person name="Zhang X."/>
            <person name="Sun L."/>
            <person name="Yuan J."/>
            <person name="Sun Y."/>
            <person name="Gao Y."/>
            <person name="Zhang L."/>
            <person name="Li S."/>
            <person name="Dai H."/>
            <person name="Hamel J.F."/>
            <person name="Liu C."/>
            <person name="Yu Y."/>
            <person name="Liu S."/>
            <person name="Lin W."/>
            <person name="Guo K."/>
            <person name="Jin S."/>
            <person name="Xu P."/>
            <person name="Storey K.B."/>
            <person name="Huan P."/>
            <person name="Zhang T."/>
            <person name="Zhou Y."/>
            <person name="Zhang J."/>
            <person name="Lin C."/>
            <person name="Li X."/>
            <person name="Xing L."/>
            <person name="Huo D."/>
            <person name="Sun M."/>
            <person name="Wang L."/>
            <person name="Mercier A."/>
            <person name="Li F."/>
            <person name="Yang H."/>
            <person name="Xiang J."/>
        </authorList>
    </citation>
    <scope>NUCLEOTIDE SEQUENCE [LARGE SCALE GENOMIC DNA]</scope>
    <source>
        <strain evidence="4">Shaxun</strain>
        <tissue evidence="4">Muscle</tissue>
    </source>
</reference>
<name>A0A2G8JQI9_STIJA</name>
<keyword evidence="2" id="KW-0175">Coiled coil</keyword>
<keyword evidence="5" id="KW-1185">Reference proteome</keyword>
<evidence type="ECO:0000256" key="3">
    <source>
        <dbReference type="SAM" id="MobiDB-lite"/>
    </source>
</evidence>
<evidence type="ECO:0000313" key="4">
    <source>
        <dbReference type="EMBL" id="PIK37945.1"/>
    </source>
</evidence>
<dbReference type="AlphaFoldDB" id="A0A2G8JQI9"/>
<evidence type="ECO:0000256" key="1">
    <source>
        <dbReference type="ARBA" id="ARBA00022737"/>
    </source>
</evidence>
<dbReference type="Proteomes" id="UP000230750">
    <property type="component" value="Unassembled WGS sequence"/>
</dbReference>
<dbReference type="STRING" id="307972.A0A2G8JQI9"/>
<proteinExistence type="predicted"/>
<comment type="caution">
    <text evidence="4">The sequence shown here is derived from an EMBL/GenBank/DDBJ whole genome shotgun (WGS) entry which is preliminary data.</text>
</comment>
<organism evidence="4 5">
    <name type="scientific">Stichopus japonicus</name>
    <name type="common">Sea cucumber</name>
    <dbReference type="NCBI Taxonomy" id="307972"/>
    <lineage>
        <taxon>Eukaryota</taxon>
        <taxon>Metazoa</taxon>
        <taxon>Echinodermata</taxon>
        <taxon>Eleutherozoa</taxon>
        <taxon>Echinozoa</taxon>
        <taxon>Holothuroidea</taxon>
        <taxon>Aspidochirotacea</taxon>
        <taxon>Aspidochirotida</taxon>
        <taxon>Stichopodidae</taxon>
        <taxon>Apostichopus</taxon>
    </lineage>
</organism>
<dbReference type="SUPFAM" id="SSF46966">
    <property type="entry name" value="Spectrin repeat"/>
    <property type="match status" value="6"/>
</dbReference>
<evidence type="ECO:0000313" key="5">
    <source>
        <dbReference type="Proteomes" id="UP000230750"/>
    </source>
</evidence>
<feature type="compositionally biased region" description="Basic and acidic residues" evidence="3">
    <location>
        <begin position="218"/>
        <end position="234"/>
    </location>
</feature>
<dbReference type="SMART" id="SM00150">
    <property type="entry name" value="SPEC"/>
    <property type="match status" value="5"/>
</dbReference>
<dbReference type="Gene3D" id="1.20.58.60">
    <property type="match status" value="6"/>
</dbReference>
<keyword evidence="1" id="KW-0677">Repeat</keyword>
<dbReference type="InterPro" id="IPR002017">
    <property type="entry name" value="Spectrin_repeat"/>
</dbReference>
<dbReference type="InterPro" id="IPR018159">
    <property type="entry name" value="Spectrin/alpha-actinin"/>
</dbReference>
<dbReference type="PANTHER" id="PTHR11915">
    <property type="entry name" value="SPECTRIN/FILAMIN RELATED CYTOSKELETAL PROTEIN"/>
    <property type="match status" value="1"/>
</dbReference>
<dbReference type="OrthoDB" id="6618337at2759"/>
<accession>A0A2G8JQI9</accession>
<dbReference type="CDD" id="cd00176">
    <property type="entry name" value="SPEC"/>
    <property type="match status" value="1"/>
</dbReference>
<feature type="region of interest" description="Disordered" evidence="3">
    <location>
        <begin position="218"/>
        <end position="242"/>
    </location>
</feature>
<gene>
    <name evidence="4" type="ORF">BSL78_25222</name>
</gene>
<sequence>MKTSKLTRTRSSKHYKMHNSLFRQHSQTLPSEDQNRITEKLSELRNRFDTVNIESQSRTNKLKFAAEDLPKLEEEVDDFQEWLERAEKSLDDIMRTRSSEAVAVRKQYNAMRNFTEDVIGHAADLKFVVKGGQKYLDSAKVYRQDLQVFRESALPRQFARSFNEDPETNIIHAKLGDISKRFEQLKAQGTETNQPSKRGSRETAEVLRDRWPCISKTSRDERRGRNLADSKPDLQTDINRTNGGIVDRYNNLDTLINQRNQQLQSALTQSQDIQDSLESLIRWLDDTERTVHKMEKGTVIVVKRDPLVENLQEQKLIEDDIDGHRAAVEAVTRAATEIMESSEPKLAKTLKNKVDGLKTRYDRLTTSTQNHGKLIQGMTDRLTEFEQEVDALEDWLLPTIDLLESKELTGSDLDTLERKLKSTKQHVSDNKARHKKVHQLGENLLHDRKASDSSYVSAVLTNVDMNWRTWKRAKQLDSKQRAAKKYAMSHKATTQWLDGIEHKVNQLNKVSRDTTTLQTQVEEVKPLKSEVIAYKPKVGEVNKFGHSYDKLLKDDEYPINVRPRYRSLQIGSSSLMDSSSSRAFDSIDSGSFTEEESKIQKELGSVNKRYEALRIKLTDRDEELELAKLLHERTSNVSGLMEWVTVTDAKVLRSTPKSSDVGELNTELETYRIIHSDIDNNKTAILDAIHATEQFLRDKRQKLRPEQVTELQKHLSDLRNQYEELTRRSETVCKESESRLHQLRLDNEEKSLHEDILAHQGPVLESVQEANQLLRQKGDLLAAEDKNAMTDALSNLKSRYENLNVQSSGRVSNLRFALDDLEKVEPEAETLEKWLKDAEQKLETSSGG</sequence>
<protein>
    <submittedName>
        <fullName evidence="4">Putative nesprin-1</fullName>
    </submittedName>
</protein>
<evidence type="ECO:0000256" key="2">
    <source>
        <dbReference type="SAM" id="Coils"/>
    </source>
</evidence>
<feature type="coiled-coil region" evidence="2">
    <location>
        <begin position="708"/>
        <end position="735"/>
    </location>
</feature>
<dbReference type="EMBL" id="MRZV01001427">
    <property type="protein sequence ID" value="PIK37945.1"/>
    <property type="molecule type" value="Genomic_DNA"/>
</dbReference>